<protein>
    <submittedName>
        <fullName evidence="1">Uncharacterized protein</fullName>
    </submittedName>
</protein>
<evidence type="ECO:0000313" key="2">
    <source>
        <dbReference type="Proteomes" id="UP000704712"/>
    </source>
</evidence>
<sequence length="263" mass="27916">MLFTLTSAYTFVHMALLALTLLFAALIQHAILSRQFARQLRVVFMSPTRAGATQDADDASSEITTALAAQLDAAIGASSTSTLPEYHRMLLEAVARYFNRGHTARVASDVSQSTPRLSITEPRLANNLGLTEISTNERTNASPAPIPPKQTAARAKRENIEKKRRTEKNACSFAGVALVSDRATAEYADEDEDKMPVPPAAASNPTIGPLPVGRRAFVYNYCSRAASAAAQPNAATSIAPVLVGCRAATPVALMQSSGIVCAV</sequence>
<comment type="caution">
    <text evidence="1">The sequence shown here is derived from an EMBL/GenBank/DDBJ whole genome shotgun (WGS) entry which is preliminary data.</text>
</comment>
<dbReference type="EMBL" id="JAACNO010001608">
    <property type="protein sequence ID" value="KAF4138970.1"/>
    <property type="molecule type" value="Genomic_DNA"/>
</dbReference>
<gene>
    <name evidence="1" type="ORF">GN958_ATG11927</name>
</gene>
<organism evidence="1 2">
    <name type="scientific">Phytophthora infestans</name>
    <name type="common">Potato late blight agent</name>
    <name type="synonym">Botrytis infestans</name>
    <dbReference type="NCBI Taxonomy" id="4787"/>
    <lineage>
        <taxon>Eukaryota</taxon>
        <taxon>Sar</taxon>
        <taxon>Stramenopiles</taxon>
        <taxon>Oomycota</taxon>
        <taxon>Peronosporomycetes</taxon>
        <taxon>Peronosporales</taxon>
        <taxon>Peronosporaceae</taxon>
        <taxon>Phytophthora</taxon>
    </lineage>
</organism>
<evidence type="ECO:0000313" key="1">
    <source>
        <dbReference type="EMBL" id="KAF4138970.1"/>
    </source>
</evidence>
<dbReference type="Proteomes" id="UP000704712">
    <property type="component" value="Unassembled WGS sequence"/>
</dbReference>
<proteinExistence type="predicted"/>
<reference evidence="1" key="1">
    <citation type="submission" date="2020-03" db="EMBL/GenBank/DDBJ databases">
        <title>Hybrid Assembly of Korean Phytophthora infestans isolates.</title>
        <authorList>
            <person name="Prokchorchik M."/>
            <person name="Lee Y."/>
            <person name="Seo J."/>
            <person name="Cho J.-H."/>
            <person name="Park Y.-E."/>
            <person name="Jang D.-C."/>
            <person name="Im J.-S."/>
            <person name="Choi J.-G."/>
            <person name="Park H.-J."/>
            <person name="Lee G.-B."/>
            <person name="Lee Y.-G."/>
            <person name="Hong S.-Y."/>
            <person name="Cho K."/>
            <person name="Sohn K.H."/>
        </authorList>
    </citation>
    <scope>NUCLEOTIDE SEQUENCE</scope>
    <source>
        <strain evidence="1">KR_2_A2</strain>
    </source>
</reference>
<name>A0A8S9UEA4_PHYIN</name>
<dbReference type="AlphaFoldDB" id="A0A8S9UEA4"/>
<accession>A0A8S9UEA4</accession>